<comment type="subcellular location">
    <subcellularLocation>
        <location evidence="10">Cell inner membrane</location>
        <topology evidence="10">Peripheral membrane protein</topology>
        <orientation evidence="10">Cytoplasmic side</orientation>
    </subcellularLocation>
</comment>
<evidence type="ECO:0000256" key="4">
    <source>
        <dbReference type="ARBA" id="ARBA00022556"/>
    </source>
</evidence>
<dbReference type="GO" id="GO:0008758">
    <property type="term" value="F:UDP-2,3-diacylglucosamine hydrolase activity"/>
    <property type="evidence" value="ECO:0007669"/>
    <property type="project" value="UniProtKB-UniRule"/>
</dbReference>
<dbReference type="RefSeq" id="WP_162050324.1">
    <property type="nucleotide sequence ID" value="NZ_AP019011.1"/>
</dbReference>
<feature type="binding site" evidence="10">
    <location>
        <position position="198"/>
    </location>
    <ligand>
        <name>Mn(2+)</name>
        <dbReference type="ChEBI" id="CHEBI:29035"/>
        <label>1</label>
    </ligand>
</feature>
<feature type="binding site" evidence="10">
    <location>
        <position position="7"/>
    </location>
    <ligand>
        <name>Mn(2+)</name>
        <dbReference type="ChEBI" id="CHEBI:29035"/>
        <label>1</label>
    </ligand>
</feature>
<dbReference type="Pfam" id="PF00149">
    <property type="entry name" value="Metallophos"/>
    <property type="match status" value="1"/>
</dbReference>
<evidence type="ECO:0000256" key="8">
    <source>
        <dbReference type="ARBA" id="ARBA00023136"/>
    </source>
</evidence>
<comment type="function">
    <text evidence="10">Hydrolyzes the pyrophosphate bond of UDP-2,3-diacylglucosamine to yield 2,3-diacylglucosamine 1-phosphate (lipid X) and UMP by catalyzing the attack of water at the alpha-P atom. Involved in the biosynthesis of lipid A, a phosphorylated glycolipid that anchors the lipopolysaccharide to the outer membrane of the cell.</text>
</comment>
<protein>
    <recommendedName>
        <fullName evidence="10">UDP-2,3-diacylglucosamine hydrolase</fullName>
        <ecNumber evidence="10">3.6.1.54</ecNumber>
    </recommendedName>
    <alternativeName>
        <fullName evidence="10">UDP-2,3-diacylglucosamine diphosphatase</fullName>
    </alternativeName>
</protein>
<evidence type="ECO:0000256" key="10">
    <source>
        <dbReference type="HAMAP-Rule" id="MF_00575"/>
    </source>
</evidence>
<feature type="binding site" evidence="10">
    <location>
        <begin position="79"/>
        <end position="80"/>
    </location>
    <ligand>
        <name>substrate</name>
    </ligand>
</feature>
<dbReference type="AlphaFoldDB" id="A0A679I3D7"/>
<evidence type="ECO:0000256" key="6">
    <source>
        <dbReference type="ARBA" id="ARBA00022801"/>
    </source>
</evidence>
<dbReference type="HAMAP" id="MF_00575">
    <property type="entry name" value="LpxH"/>
    <property type="match status" value="1"/>
</dbReference>
<dbReference type="PANTHER" id="PTHR34990">
    <property type="entry name" value="UDP-2,3-DIACYLGLUCOSAMINE HYDROLASE-RELATED"/>
    <property type="match status" value="1"/>
</dbReference>
<dbReference type="InterPro" id="IPR029052">
    <property type="entry name" value="Metallo-depent_PP-like"/>
</dbReference>
<name>A0A679I3D7_9RHOO</name>
<evidence type="ECO:0000313" key="12">
    <source>
        <dbReference type="Proteomes" id="UP000463961"/>
    </source>
</evidence>
<dbReference type="SUPFAM" id="SSF56300">
    <property type="entry name" value="Metallo-dependent phosphatases"/>
    <property type="match status" value="1"/>
</dbReference>
<feature type="binding site" evidence="10">
    <location>
        <position position="168"/>
    </location>
    <ligand>
        <name>substrate</name>
    </ligand>
</feature>
<proteinExistence type="inferred from homology"/>
<dbReference type="GO" id="GO:0009245">
    <property type="term" value="P:lipid A biosynthetic process"/>
    <property type="evidence" value="ECO:0007669"/>
    <property type="project" value="UniProtKB-UniRule"/>
</dbReference>
<dbReference type="CDD" id="cd07398">
    <property type="entry name" value="MPP_YbbF-LpxH"/>
    <property type="match status" value="1"/>
</dbReference>
<reference evidence="12" key="1">
    <citation type="submission" date="2020-01" db="EMBL/GenBank/DDBJ databases">
        <title>Phosphoaccumulans saitamaens gen. nov., sp. nov., a polyphosphate accumulating bacterium isolated from surface river water.</title>
        <authorList>
            <person name="Watanabe K."/>
            <person name="Suda W."/>
        </authorList>
    </citation>
    <scope>NUCLEOTIDE SEQUENCE [LARGE SCALE GENOMIC DNA]</scope>
    <source>
        <strain evidence="12">ICHIAU1</strain>
    </source>
</reference>
<dbReference type="UniPathway" id="UPA00359">
    <property type="reaction ID" value="UER00480"/>
</dbReference>
<dbReference type="NCBIfam" id="NF003743">
    <property type="entry name" value="PRK05340.1"/>
    <property type="match status" value="1"/>
</dbReference>
<comment type="caution">
    <text evidence="10">Lacks conserved residue(s) required for the propagation of feature annotation.</text>
</comment>
<comment type="pathway">
    <text evidence="10">Glycolipid biosynthesis; lipid IV(A) biosynthesis; lipid IV(A) from (3R)-3-hydroxytetradecanoyl-[acyl-carrier-protein] and UDP-N-acetyl-alpha-D-glucosamine: step 4/6.</text>
</comment>
<dbReference type="InterPro" id="IPR043461">
    <property type="entry name" value="LpxH-like"/>
</dbReference>
<keyword evidence="6 10" id="KW-0378">Hydrolase</keyword>
<keyword evidence="7 10" id="KW-0443">Lipid metabolism</keyword>
<keyword evidence="5 10" id="KW-0479">Metal-binding</keyword>
<keyword evidence="4 10" id="KW-0441">Lipid A biosynthesis</keyword>
<keyword evidence="3 10" id="KW-0997">Cell inner membrane</keyword>
<evidence type="ECO:0000256" key="1">
    <source>
        <dbReference type="ARBA" id="ARBA00022475"/>
    </source>
</evidence>
<dbReference type="EMBL" id="AP022345">
    <property type="protein sequence ID" value="BBU68937.1"/>
    <property type="molecule type" value="Genomic_DNA"/>
</dbReference>
<sequence>MIFFASDVHLASDTPAITARFLSFLERARREAQSVYLLGDIFESWVGDEDLGLKAYKPVFQALKETVQAGVAVYFMAGNRDFMVSDHVLAELGLIRLEDPYILSTTTWQFVLSHGDLYCTGDVPYQKFRARVRDPQTQARFLRLPYWLRRSIATWLRWRSKGRRYDAQTQMMTDVSQGTVEDEARRYGYATLIHGHTHRPATHDLFVDGIHVERWVMADWSADRGEYLTWNDTELSRQSI</sequence>
<comment type="cofactor">
    <cofactor evidence="10">
        <name>Mn(2+)</name>
        <dbReference type="ChEBI" id="CHEBI:29035"/>
    </cofactor>
    <text evidence="10">Binds 2 Mn(2+) ions per subunit in a binuclear metal center.</text>
</comment>
<dbReference type="Gene3D" id="3.60.21.10">
    <property type="match status" value="1"/>
</dbReference>
<evidence type="ECO:0000256" key="3">
    <source>
        <dbReference type="ARBA" id="ARBA00022519"/>
    </source>
</evidence>
<comment type="catalytic activity">
    <reaction evidence="10">
        <text>UDP-2-N,3-O-bis[(3R)-3-hydroxytetradecanoyl]-alpha-D-glucosamine + H2O = 2-N,3-O-bis[(3R)-3-hydroxytetradecanoyl]-alpha-D-glucosaminyl 1-phosphate + UMP + 2 H(+)</text>
        <dbReference type="Rhea" id="RHEA:25213"/>
        <dbReference type="ChEBI" id="CHEBI:15377"/>
        <dbReference type="ChEBI" id="CHEBI:15378"/>
        <dbReference type="ChEBI" id="CHEBI:57865"/>
        <dbReference type="ChEBI" id="CHEBI:57957"/>
        <dbReference type="ChEBI" id="CHEBI:78847"/>
        <dbReference type="EC" id="3.6.1.54"/>
    </reaction>
</comment>
<evidence type="ECO:0000313" key="11">
    <source>
        <dbReference type="EMBL" id="BBU68937.1"/>
    </source>
</evidence>
<keyword evidence="2 10" id="KW-0444">Lipid biosynthesis</keyword>
<feature type="binding site" evidence="10">
    <location>
        <position position="40"/>
    </location>
    <ligand>
        <name>Mn(2+)</name>
        <dbReference type="ChEBI" id="CHEBI:29035"/>
        <label>2</label>
    </ligand>
</feature>
<dbReference type="EC" id="3.6.1.54" evidence="10"/>
<feature type="binding site" evidence="10">
    <location>
        <position position="9"/>
    </location>
    <ligand>
        <name>Mn(2+)</name>
        <dbReference type="ChEBI" id="CHEBI:29035"/>
        <label>1</label>
    </ligand>
</feature>
<feature type="binding site" evidence="10">
    <location>
        <position position="160"/>
    </location>
    <ligand>
        <name>substrate</name>
    </ligand>
</feature>
<feature type="binding site" evidence="10">
    <location>
        <position position="40"/>
    </location>
    <ligand>
        <name>Mn(2+)</name>
        <dbReference type="ChEBI" id="CHEBI:29035"/>
        <label>1</label>
    </ligand>
</feature>
<dbReference type="NCBIfam" id="TIGR01854">
    <property type="entry name" value="lipid_A_lpxH"/>
    <property type="match status" value="1"/>
</dbReference>
<dbReference type="PANTHER" id="PTHR34990:SF1">
    <property type="entry name" value="UDP-2,3-DIACYLGLUCOSAMINE HYDROLASE"/>
    <property type="match status" value="1"/>
</dbReference>
<dbReference type="InterPro" id="IPR010138">
    <property type="entry name" value="UDP-diacylglucosamine_Hdrlase"/>
</dbReference>
<keyword evidence="8 10" id="KW-0472">Membrane</keyword>
<feature type="binding site" evidence="10">
    <location>
        <position position="79"/>
    </location>
    <ligand>
        <name>Mn(2+)</name>
        <dbReference type="ChEBI" id="CHEBI:29035"/>
        <label>2</label>
    </ligand>
</feature>
<organism evidence="11 12">
    <name type="scientific">Fluviibacter phosphoraccumulans</name>
    <dbReference type="NCBI Taxonomy" id="1751046"/>
    <lineage>
        <taxon>Bacteria</taxon>
        <taxon>Pseudomonadati</taxon>
        <taxon>Pseudomonadota</taxon>
        <taxon>Betaproteobacteria</taxon>
        <taxon>Rhodocyclales</taxon>
        <taxon>Fluviibacteraceae</taxon>
        <taxon>Fluviibacter</taxon>
    </lineage>
</organism>
<evidence type="ECO:0000256" key="7">
    <source>
        <dbReference type="ARBA" id="ARBA00023098"/>
    </source>
</evidence>
<feature type="binding site" evidence="10">
    <location>
        <position position="122"/>
    </location>
    <ligand>
        <name>substrate</name>
    </ligand>
</feature>
<dbReference type="GO" id="GO:0030145">
    <property type="term" value="F:manganese ion binding"/>
    <property type="evidence" value="ECO:0007669"/>
    <property type="project" value="UniProtKB-UniRule"/>
</dbReference>
<dbReference type="OrthoDB" id="9783283at2"/>
<keyword evidence="12" id="KW-1185">Reference proteome</keyword>
<dbReference type="GO" id="GO:0019897">
    <property type="term" value="C:extrinsic component of plasma membrane"/>
    <property type="evidence" value="ECO:0007669"/>
    <property type="project" value="UniProtKB-UniRule"/>
</dbReference>
<accession>A0A679I3D7</accession>
<evidence type="ECO:0000256" key="9">
    <source>
        <dbReference type="ARBA" id="ARBA00023211"/>
    </source>
</evidence>
<feature type="binding site" evidence="10">
    <location>
        <position position="196"/>
    </location>
    <ligand>
        <name>Mn(2+)</name>
        <dbReference type="ChEBI" id="CHEBI:29035"/>
        <label>2</label>
    </ligand>
</feature>
<gene>
    <name evidence="10 11" type="primary">lpxH</name>
    <name evidence="11" type="ORF">ICHIAU1_12200</name>
</gene>
<dbReference type="GO" id="GO:0005737">
    <property type="term" value="C:cytoplasm"/>
    <property type="evidence" value="ECO:0007669"/>
    <property type="project" value="InterPro"/>
</dbReference>
<dbReference type="InterPro" id="IPR004843">
    <property type="entry name" value="Calcineurin-like_PHP"/>
</dbReference>
<keyword evidence="9 10" id="KW-0464">Manganese</keyword>
<dbReference type="Proteomes" id="UP000463961">
    <property type="component" value="Chromosome"/>
</dbReference>
<keyword evidence="1 10" id="KW-1003">Cell membrane</keyword>
<evidence type="ECO:0000256" key="2">
    <source>
        <dbReference type="ARBA" id="ARBA00022516"/>
    </source>
</evidence>
<feature type="binding site" evidence="10">
    <location>
        <position position="114"/>
    </location>
    <ligand>
        <name>Mn(2+)</name>
        <dbReference type="ChEBI" id="CHEBI:29035"/>
        <label>2</label>
    </ligand>
</feature>
<evidence type="ECO:0000256" key="5">
    <source>
        <dbReference type="ARBA" id="ARBA00022723"/>
    </source>
</evidence>
<comment type="similarity">
    <text evidence="10">Belongs to the LpxH family.</text>
</comment>
<feature type="binding site" evidence="10">
    <location>
        <position position="196"/>
    </location>
    <ligand>
        <name>substrate</name>
    </ligand>
</feature>